<evidence type="ECO:0000256" key="1">
    <source>
        <dbReference type="ARBA" id="ARBA00004496"/>
    </source>
</evidence>
<sequence>MASNIISVRNNPRHQTYNLIHQTHIWNNRTSHVTGCHQKQHVKQTSLDCFLEDPSNVVYIEGEDAILTCKISPTSLPVEWLKDGNAVKLNENCEQSNEGTEHRLVIKNVTSDDSGKYCVKVGHFSRKIHL</sequence>
<dbReference type="PANTHER" id="PTHR35971:SF5">
    <property type="entry name" value="OBSCURIN LIKE CYTOSKELETAL ADAPTOR 1"/>
    <property type="match status" value="1"/>
</dbReference>
<dbReference type="GO" id="GO:0005737">
    <property type="term" value="C:cytoplasm"/>
    <property type="evidence" value="ECO:0007669"/>
    <property type="project" value="UniProtKB-SubCell"/>
</dbReference>
<dbReference type="Gene3D" id="2.60.40.10">
    <property type="entry name" value="Immunoglobulins"/>
    <property type="match status" value="1"/>
</dbReference>
<dbReference type="PROSITE" id="PS50835">
    <property type="entry name" value="IG_LIKE"/>
    <property type="match status" value="1"/>
</dbReference>
<evidence type="ECO:0000259" key="5">
    <source>
        <dbReference type="PROSITE" id="PS50835"/>
    </source>
</evidence>
<proteinExistence type="predicted"/>
<dbReference type="PANTHER" id="PTHR35971">
    <property type="entry name" value="SI:DKEY-31G6.6"/>
    <property type="match status" value="1"/>
</dbReference>
<dbReference type="InterPro" id="IPR036179">
    <property type="entry name" value="Ig-like_dom_sf"/>
</dbReference>
<dbReference type="SMART" id="SM00409">
    <property type="entry name" value="IG"/>
    <property type="match status" value="1"/>
</dbReference>
<keyword evidence="7" id="KW-1185">Reference proteome</keyword>
<dbReference type="AlphaFoldDB" id="A0A8B6FS19"/>
<gene>
    <name evidence="6" type="ORF">MGAL_10B011048</name>
</gene>
<dbReference type="InterPro" id="IPR013098">
    <property type="entry name" value="Ig_I-set"/>
</dbReference>
<dbReference type="SUPFAM" id="SSF48726">
    <property type="entry name" value="Immunoglobulin"/>
    <property type="match status" value="1"/>
</dbReference>
<reference evidence="6" key="1">
    <citation type="submission" date="2018-11" db="EMBL/GenBank/DDBJ databases">
        <authorList>
            <person name="Alioto T."/>
            <person name="Alioto T."/>
        </authorList>
    </citation>
    <scope>NUCLEOTIDE SEQUENCE</scope>
</reference>
<dbReference type="SMART" id="SM00408">
    <property type="entry name" value="IGc2"/>
    <property type="match status" value="1"/>
</dbReference>
<dbReference type="InterPro" id="IPR013783">
    <property type="entry name" value="Ig-like_fold"/>
</dbReference>
<evidence type="ECO:0000313" key="6">
    <source>
        <dbReference type="EMBL" id="VDI52695.1"/>
    </source>
</evidence>
<keyword evidence="2" id="KW-0963">Cytoplasm</keyword>
<feature type="domain" description="Ig-like" evidence="5">
    <location>
        <begin position="61"/>
        <end position="130"/>
    </location>
</feature>
<name>A0A8B6FS19_MYTGA</name>
<dbReference type="EMBL" id="UYJE01007208">
    <property type="protein sequence ID" value="VDI52695.1"/>
    <property type="molecule type" value="Genomic_DNA"/>
</dbReference>
<dbReference type="InterPro" id="IPR003598">
    <property type="entry name" value="Ig_sub2"/>
</dbReference>
<evidence type="ECO:0000256" key="2">
    <source>
        <dbReference type="ARBA" id="ARBA00022490"/>
    </source>
</evidence>
<protein>
    <recommendedName>
        <fullName evidence="5">Ig-like domain-containing protein</fullName>
    </recommendedName>
</protein>
<keyword evidence="4" id="KW-1015">Disulfide bond</keyword>
<evidence type="ECO:0000256" key="3">
    <source>
        <dbReference type="ARBA" id="ARBA00022553"/>
    </source>
</evidence>
<evidence type="ECO:0000313" key="7">
    <source>
        <dbReference type="Proteomes" id="UP000596742"/>
    </source>
</evidence>
<comment type="subcellular location">
    <subcellularLocation>
        <location evidence="1">Cytoplasm</location>
    </subcellularLocation>
</comment>
<evidence type="ECO:0000256" key="4">
    <source>
        <dbReference type="ARBA" id="ARBA00023157"/>
    </source>
</evidence>
<dbReference type="OrthoDB" id="6115582at2759"/>
<dbReference type="Proteomes" id="UP000596742">
    <property type="component" value="Unassembled WGS sequence"/>
</dbReference>
<dbReference type="InterPro" id="IPR052385">
    <property type="entry name" value="Obscurin/Obscurin-like_Reg"/>
</dbReference>
<accession>A0A8B6FS19</accession>
<organism evidence="6 7">
    <name type="scientific">Mytilus galloprovincialis</name>
    <name type="common">Mediterranean mussel</name>
    <dbReference type="NCBI Taxonomy" id="29158"/>
    <lineage>
        <taxon>Eukaryota</taxon>
        <taxon>Metazoa</taxon>
        <taxon>Spiralia</taxon>
        <taxon>Lophotrochozoa</taxon>
        <taxon>Mollusca</taxon>
        <taxon>Bivalvia</taxon>
        <taxon>Autobranchia</taxon>
        <taxon>Pteriomorphia</taxon>
        <taxon>Mytilida</taxon>
        <taxon>Mytiloidea</taxon>
        <taxon>Mytilidae</taxon>
        <taxon>Mytilinae</taxon>
        <taxon>Mytilus</taxon>
    </lineage>
</organism>
<dbReference type="InterPro" id="IPR007110">
    <property type="entry name" value="Ig-like_dom"/>
</dbReference>
<dbReference type="InterPro" id="IPR003599">
    <property type="entry name" value="Ig_sub"/>
</dbReference>
<keyword evidence="3" id="KW-0597">Phosphoprotein</keyword>
<dbReference type="Pfam" id="PF07679">
    <property type="entry name" value="I-set"/>
    <property type="match status" value="1"/>
</dbReference>
<comment type="caution">
    <text evidence="6">The sequence shown here is derived from an EMBL/GenBank/DDBJ whole genome shotgun (WGS) entry which is preliminary data.</text>
</comment>